<sequence length="217" mass="23474">MSFFSQKQRMGAAALILAASTILSRLMGLVRDKVISWQFGAGSEADMYFAAFVVPDIINHLLAGGIMAITIIPLLSRRFQEDEDDGWRFFSCIFCWMVVASLLVTGAGMLGAEELARITAPGFDAAQTARLAFFMRIILPAQVFFLCGACVTALLYMRRQFRVPALAPLIYNGCIILGGLLLPWLTQGMALPAEWELGGMTGYCVGVTVGAGLGAFL</sequence>
<dbReference type="AlphaFoldDB" id="B6WY10"/>
<keyword evidence="5" id="KW-0573">Peptidoglycan synthesis</keyword>
<feature type="transmembrane region" description="Helical" evidence="10">
    <location>
        <begin position="48"/>
        <end position="75"/>
    </location>
</feature>
<evidence type="ECO:0000256" key="9">
    <source>
        <dbReference type="ARBA" id="ARBA00061532"/>
    </source>
</evidence>
<evidence type="ECO:0000313" key="11">
    <source>
        <dbReference type="EMBL" id="EEB32138.1"/>
    </source>
</evidence>
<evidence type="ECO:0000256" key="6">
    <source>
        <dbReference type="ARBA" id="ARBA00022989"/>
    </source>
</evidence>
<comment type="subcellular location">
    <subcellularLocation>
        <location evidence="1">Cell membrane</location>
        <topology evidence="1">Multi-pass membrane protein</topology>
    </subcellularLocation>
</comment>
<dbReference type="RefSeq" id="WP_006009206.1">
    <property type="nucleotide sequence ID" value="NZ_DS996361.1"/>
</dbReference>
<dbReference type="PRINTS" id="PR01806">
    <property type="entry name" value="VIRFACTRMVIN"/>
</dbReference>
<evidence type="ECO:0000256" key="3">
    <source>
        <dbReference type="ARBA" id="ARBA00022692"/>
    </source>
</evidence>
<evidence type="ECO:0000256" key="5">
    <source>
        <dbReference type="ARBA" id="ARBA00022984"/>
    </source>
</evidence>
<dbReference type="GO" id="GO:0015648">
    <property type="term" value="F:lipid-linked peptidoglycan transporter activity"/>
    <property type="evidence" value="ECO:0007669"/>
    <property type="project" value="TreeGrafter"/>
</dbReference>
<evidence type="ECO:0000256" key="1">
    <source>
        <dbReference type="ARBA" id="ARBA00004651"/>
    </source>
</evidence>
<protein>
    <submittedName>
        <fullName evidence="11">Integral membrane protein MviN</fullName>
    </submittedName>
</protein>
<feature type="non-terminal residue" evidence="11">
    <location>
        <position position="217"/>
    </location>
</feature>
<dbReference type="GO" id="GO:0008360">
    <property type="term" value="P:regulation of cell shape"/>
    <property type="evidence" value="ECO:0007669"/>
    <property type="project" value="UniProtKB-KW"/>
</dbReference>
<dbReference type="Proteomes" id="UP000003676">
    <property type="component" value="Unassembled WGS sequence"/>
</dbReference>
<feature type="transmembrane region" description="Helical" evidence="10">
    <location>
        <begin position="131"/>
        <end position="156"/>
    </location>
</feature>
<feature type="transmembrane region" description="Helical" evidence="10">
    <location>
        <begin position="197"/>
        <end position="216"/>
    </location>
</feature>
<feature type="transmembrane region" description="Helical" evidence="10">
    <location>
        <begin position="87"/>
        <end position="111"/>
    </location>
</feature>
<dbReference type="EMBL" id="ABXU01000088">
    <property type="protein sequence ID" value="EEB32138.1"/>
    <property type="molecule type" value="Genomic_DNA"/>
</dbReference>
<evidence type="ECO:0000256" key="7">
    <source>
        <dbReference type="ARBA" id="ARBA00023136"/>
    </source>
</evidence>
<keyword evidence="2" id="KW-1003">Cell membrane</keyword>
<name>B6WY10_9BACT</name>
<organism evidence="11 12">
    <name type="scientific">Desulfovibrio piger ATCC 29098</name>
    <dbReference type="NCBI Taxonomy" id="411464"/>
    <lineage>
        <taxon>Bacteria</taxon>
        <taxon>Pseudomonadati</taxon>
        <taxon>Thermodesulfobacteriota</taxon>
        <taxon>Desulfovibrionia</taxon>
        <taxon>Desulfovibrionales</taxon>
        <taxon>Desulfovibrionaceae</taxon>
        <taxon>Desulfovibrio</taxon>
    </lineage>
</organism>
<feature type="transmembrane region" description="Helical" evidence="10">
    <location>
        <begin position="163"/>
        <end position="185"/>
    </location>
</feature>
<reference evidence="11 12" key="2">
    <citation type="submission" date="2008-10" db="EMBL/GenBank/DDBJ databases">
        <authorList>
            <person name="Fulton L."/>
            <person name="Clifton S."/>
            <person name="Fulton B."/>
            <person name="Xu J."/>
            <person name="Minx P."/>
            <person name="Pepin K.H."/>
            <person name="Johnson M."/>
            <person name="Bhonagiri V."/>
            <person name="Nash W.E."/>
            <person name="Mardis E.R."/>
            <person name="Wilson R.K."/>
        </authorList>
    </citation>
    <scope>NUCLEOTIDE SEQUENCE [LARGE SCALE GENOMIC DNA]</scope>
    <source>
        <strain evidence="11 12">ATCC 29098</strain>
    </source>
</reference>
<dbReference type="InterPro" id="IPR004268">
    <property type="entry name" value="MurJ"/>
</dbReference>
<dbReference type="GO" id="GO:0009252">
    <property type="term" value="P:peptidoglycan biosynthetic process"/>
    <property type="evidence" value="ECO:0007669"/>
    <property type="project" value="UniProtKB-KW"/>
</dbReference>
<keyword evidence="4" id="KW-0133">Cell shape</keyword>
<dbReference type="eggNOG" id="COG0728">
    <property type="taxonomic scope" value="Bacteria"/>
</dbReference>
<evidence type="ECO:0000256" key="10">
    <source>
        <dbReference type="SAM" id="Phobius"/>
    </source>
</evidence>
<evidence type="ECO:0000256" key="2">
    <source>
        <dbReference type="ARBA" id="ARBA00022475"/>
    </source>
</evidence>
<keyword evidence="7 10" id="KW-0472">Membrane</keyword>
<dbReference type="GO" id="GO:0034204">
    <property type="term" value="P:lipid translocation"/>
    <property type="evidence" value="ECO:0007669"/>
    <property type="project" value="TreeGrafter"/>
</dbReference>
<comment type="similarity">
    <text evidence="9">Belongs to the MurJ/MviN family.</text>
</comment>
<dbReference type="GO" id="GO:0005886">
    <property type="term" value="C:plasma membrane"/>
    <property type="evidence" value="ECO:0007669"/>
    <property type="project" value="UniProtKB-SubCell"/>
</dbReference>
<evidence type="ECO:0000256" key="4">
    <source>
        <dbReference type="ARBA" id="ARBA00022960"/>
    </source>
</evidence>
<dbReference type="HOGENOM" id="CLU_1274583_0_0_7"/>
<evidence type="ECO:0000256" key="8">
    <source>
        <dbReference type="ARBA" id="ARBA00060041"/>
    </source>
</evidence>
<dbReference type="PANTHER" id="PTHR47019">
    <property type="entry name" value="LIPID II FLIPPASE MURJ"/>
    <property type="match status" value="1"/>
</dbReference>
<proteinExistence type="inferred from homology"/>
<reference evidence="11 12" key="1">
    <citation type="submission" date="2008-10" db="EMBL/GenBank/DDBJ databases">
        <title>Draft genome sequence of Desulvovibrio piger (ATCC 29098).</title>
        <authorList>
            <person name="Sudarsanam P."/>
            <person name="Ley R."/>
            <person name="Guruge J."/>
            <person name="Turnbaugh P.J."/>
            <person name="Mahowald M."/>
            <person name="Liep D."/>
            <person name="Gordon J."/>
        </authorList>
    </citation>
    <scope>NUCLEOTIDE SEQUENCE [LARGE SCALE GENOMIC DNA]</scope>
    <source>
        <strain evidence="11 12">ATCC 29098</strain>
    </source>
</reference>
<comment type="caution">
    <text evidence="11">The sequence shown here is derived from an EMBL/GenBank/DDBJ whole genome shotgun (WGS) entry which is preliminary data.</text>
</comment>
<accession>B6WY10</accession>
<dbReference type="InterPro" id="IPR051050">
    <property type="entry name" value="Lipid_II_flippase_MurJ/MviN"/>
</dbReference>
<dbReference type="PANTHER" id="PTHR47019:SF1">
    <property type="entry name" value="LIPID II FLIPPASE MURJ"/>
    <property type="match status" value="1"/>
</dbReference>
<evidence type="ECO:0000313" key="12">
    <source>
        <dbReference type="Proteomes" id="UP000003676"/>
    </source>
</evidence>
<dbReference type="Pfam" id="PF03023">
    <property type="entry name" value="MurJ"/>
    <property type="match status" value="1"/>
</dbReference>
<keyword evidence="3 10" id="KW-0812">Transmembrane</keyword>
<keyword evidence="6 10" id="KW-1133">Transmembrane helix</keyword>
<gene>
    <name evidence="11" type="primary">mviN</name>
    <name evidence="11" type="ORF">DESPIG_03059</name>
</gene>
<comment type="function">
    <text evidence="8">Involved in peptidoglycan biosynthesis. Transports lipid-linked peptidoglycan precursors from the inner to the outer leaflet of the cytoplasmic membrane.</text>
</comment>